<accession>A0A2P2M0G6</accession>
<evidence type="ECO:0000259" key="1">
    <source>
        <dbReference type="Pfam" id="PF12697"/>
    </source>
</evidence>
<proteinExistence type="predicted"/>
<name>A0A2P2M0G6_RHIMU</name>
<reference evidence="2" key="1">
    <citation type="submission" date="2018-02" db="EMBL/GenBank/DDBJ databases">
        <title>Rhizophora mucronata_Transcriptome.</title>
        <authorList>
            <person name="Meera S.P."/>
            <person name="Sreeshan A."/>
            <person name="Augustine A."/>
        </authorList>
    </citation>
    <scope>NUCLEOTIDE SEQUENCE</scope>
    <source>
        <tissue evidence="2">Leaf</tissue>
    </source>
</reference>
<dbReference type="PANTHER" id="PTHR43689:SF8">
    <property type="entry name" value="ALPHA_BETA-HYDROLASES SUPERFAMILY PROTEIN"/>
    <property type="match status" value="1"/>
</dbReference>
<evidence type="ECO:0000313" key="2">
    <source>
        <dbReference type="EMBL" id="MBX23716.1"/>
    </source>
</evidence>
<dbReference type="EMBL" id="GGEC01043232">
    <property type="protein sequence ID" value="MBX23716.1"/>
    <property type="molecule type" value="Transcribed_RNA"/>
</dbReference>
<feature type="domain" description="AB hydrolase-1" evidence="1">
    <location>
        <begin position="29"/>
        <end position="201"/>
    </location>
</feature>
<dbReference type="SUPFAM" id="SSF53474">
    <property type="entry name" value="alpha/beta-Hydrolases"/>
    <property type="match status" value="1"/>
</dbReference>
<dbReference type="Gene3D" id="3.40.50.1820">
    <property type="entry name" value="alpha/beta hydrolase"/>
    <property type="match status" value="1"/>
</dbReference>
<dbReference type="AlphaFoldDB" id="A0A2P2M0G6"/>
<dbReference type="InterPro" id="IPR029058">
    <property type="entry name" value="AB_hydrolase_fold"/>
</dbReference>
<dbReference type="InterPro" id="IPR000073">
    <property type="entry name" value="AB_hydrolase_1"/>
</dbReference>
<dbReference type="PANTHER" id="PTHR43689">
    <property type="entry name" value="HYDROLASE"/>
    <property type="match status" value="1"/>
</dbReference>
<organism evidence="2">
    <name type="scientific">Rhizophora mucronata</name>
    <name type="common">Asiatic mangrove</name>
    <dbReference type="NCBI Taxonomy" id="61149"/>
    <lineage>
        <taxon>Eukaryota</taxon>
        <taxon>Viridiplantae</taxon>
        <taxon>Streptophyta</taxon>
        <taxon>Embryophyta</taxon>
        <taxon>Tracheophyta</taxon>
        <taxon>Spermatophyta</taxon>
        <taxon>Magnoliopsida</taxon>
        <taxon>eudicotyledons</taxon>
        <taxon>Gunneridae</taxon>
        <taxon>Pentapetalae</taxon>
        <taxon>rosids</taxon>
        <taxon>fabids</taxon>
        <taxon>Malpighiales</taxon>
        <taxon>Rhizophoraceae</taxon>
        <taxon>Rhizophora</taxon>
    </lineage>
</organism>
<dbReference type="Pfam" id="PF12697">
    <property type="entry name" value="Abhydrolase_6"/>
    <property type="match status" value="1"/>
</dbReference>
<dbReference type="PRINTS" id="PR00111">
    <property type="entry name" value="ABHYDROLASE"/>
</dbReference>
<protein>
    <submittedName>
        <fullName evidence="2">Uncharacterized protein MANES_01G028200</fullName>
    </submittedName>
</protein>
<sequence>MLLLSANTCIRLTIIWVHPTLPQLWKSYIKRPITLVGPSLGAAVAIDFAVNHPESVDKLVFIDANVYAEGTGNLAKLPRVMAYAGVMLLKSVLLRYFVIFLAFKHLPLSSSIDWMNVGRLHCLYRWWEDATVNFMTSGGYNVVPLIEKVKKRTLIIWGEDDQIVSNKLAVRLHSELPNAIICQIPDCGHIPHVENPHAVAKLILEFVEEDSYKQAL</sequence>